<protein>
    <submittedName>
        <fullName evidence="2">Uncharacterized protein</fullName>
    </submittedName>
</protein>
<feature type="transmembrane region" description="Helical" evidence="1">
    <location>
        <begin position="57"/>
        <end position="80"/>
    </location>
</feature>
<keyword evidence="1" id="KW-0472">Membrane</keyword>
<evidence type="ECO:0000256" key="1">
    <source>
        <dbReference type="SAM" id="Phobius"/>
    </source>
</evidence>
<dbReference type="AlphaFoldDB" id="A0A7R9D8M6"/>
<dbReference type="EMBL" id="OD004525">
    <property type="protein sequence ID" value="CAD7410112.1"/>
    <property type="molecule type" value="Genomic_DNA"/>
</dbReference>
<sequence>MDMMKTLKLIISPSGLEVESRCATEFIAEAMTSSVLVTVGINGTVCWKSTENNTENAAFVVPWIIGFITFMALEAVAMVYSNVLRDHVNKQFDALCKAEMAFFISRAFLNIISLYGVTQFYNMLRMGISWKGPEAIELKVGITVLVTLQYRKNAVIVPLYKGKGGKSESKVSSQPDKHEVVNSFIVR</sequence>
<evidence type="ECO:0000313" key="2">
    <source>
        <dbReference type="EMBL" id="CAD7410112.1"/>
    </source>
</evidence>
<accession>A0A7R9D8M6</accession>
<gene>
    <name evidence="2" type="ORF">TPSB3V08_LOCUS7192</name>
</gene>
<dbReference type="PANTHER" id="PTHR36694:SF10">
    <property type="entry name" value="MARVEL DOMAIN-CONTAINING PROTEIN"/>
    <property type="match status" value="1"/>
</dbReference>
<feature type="transmembrane region" description="Helical" evidence="1">
    <location>
        <begin position="100"/>
        <end position="121"/>
    </location>
</feature>
<reference evidence="2" key="1">
    <citation type="submission" date="2020-11" db="EMBL/GenBank/DDBJ databases">
        <authorList>
            <person name="Tran Van P."/>
        </authorList>
    </citation>
    <scope>NUCLEOTIDE SEQUENCE</scope>
</reference>
<dbReference type="PANTHER" id="PTHR36694">
    <property type="entry name" value="PASIFLORA 1, ISOFORM A-RELATED"/>
    <property type="match status" value="1"/>
</dbReference>
<name>A0A7R9D8M6_TIMPO</name>
<proteinExistence type="predicted"/>
<keyword evidence="1" id="KW-0812">Transmembrane</keyword>
<keyword evidence="1" id="KW-1133">Transmembrane helix</keyword>
<organism evidence="2">
    <name type="scientific">Timema poppense</name>
    <name type="common">Walking stick</name>
    <dbReference type="NCBI Taxonomy" id="170557"/>
    <lineage>
        <taxon>Eukaryota</taxon>
        <taxon>Metazoa</taxon>
        <taxon>Ecdysozoa</taxon>
        <taxon>Arthropoda</taxon>
        <taxon>Hexapoda</taxon>
        <taxon>Insecta</taxon>
        <taxon>Pterygota</taxon>
        <taxon>Neoptera</taxon>
        <taxon>Polyneoptera</taxon>
        <taxon>Phasmatodea</taxon>
        <taxon>Timematodea</taxon>
        <taxon>Timematoidea</taxon>
        <taxon>Timematidae</taxon>
        <taxon>Timema</taxon>
    </lineage>
</organism>